<comment type="caution">
    <text evidence="3">The sequence shown here is derived from an EMBL/GenBank/DDBJ whole genome shotgun (WGS) entry which is preliminary data.</text>
</comment>
<feature type="domain" description="Aftiphilin clathrin-binding box" evidence="2">
    <location>
        <begin position="453"/>
        <end position="524"/>
    </location>
</feature>
<proteinExistence type="predicted"/>
<gene>
    <name evidence="3" type="ORF">V9T40_005560</name>
</gene>
<protein>
    <recommendedName>
        <fullName evidence="2">Aftiphilin clathrin-binding box domain-containing protein</fullName>
    </recommendedName>
</protein>
<evidence type="ECO:0000256" key="1">
    <source>
        <dbReference type="SAM" id="MobiDB-lite"/>
    </source>
</evidence>
<feature type="compositionally biased region" description="Pro residues" evidence="1">
    <location>
        <begin position="7"/>
        <end position="16"/>
    </location>
</feature>
<evidence type="ECO:0000313" key="3">
    <source>
        <dbReference type="EMBL" id="KAK7604374.1"/>
    </source>
</evidence>
<dbReference type="GO" id="GO:0030121">
    <property type="term" value="C:AP-1 adaptor complex"/>
    <property type="evidence" value="ECO:0007669"/>
    <property type="project" value="TreeGrafter"/>
</dbReference>
<dbReference type="EMBL" id="JBBCAQ010000003">
    <property type="protein sequence ID" value="KAK7604374.1"/>
    <property type="molecule type" value="Genomic_DNA"/>
</dbReference>
<dbReference type="GO" id="GO:0032588">
    <property type="term" value="C:trans-Golgi network membrane"/>
    <property type="evidence" value="ECO:0007669"/>
    <property type="project" value="InterPro"/>
</dbReference>
<dbReference type="InterPro" id="IPR046359">
    <property type="entry name" value="Aftin-like"/>
</dbReference>
<feature type="compositionally biased region" description="Acidic residues" evidence="1">
    <location>
        <begin position="22"/>
        <end position="35"/>
    </location>
</feature>
<sequence length="653" mass="72671">MASGIPPLLPASPPPMSKDDFNEVETDDSANEDNDDFTRTNDVNTSNEIKPIILETSSSDTAKIQVSEHDSVFTNSSLLEISEHDREFTNGVHEISEHHPVPANGSFKERQNDGEESIRVQLNSEETVDELKSSTDDDTIINSFVTVEMPPLANPQFESPPFDAETSNSDKLNAVNDDFKSDLTLNDEITPAENNFTINSPSLTDSDSIDIPDDSFIVCDDPNSNHASDFLATSENCAEKFDPTFGEFVTSNDDQMSGFQVEDHEDHVLSNAVSDNIAVLNTDFETDFQSSDDFFQPFADVSTSFSSEKVTKLELTNVFGAEINDPLSDPLSDIVQTTRDSQVEEIAPVQFSCEFDDDDDDDFSDFVSPTTFMASKMAEESTYDPVKIQPDKIEDIPASFCPTNEFPMNEKCFFEQDRVSTTSNEVNWTEIFCAPVEDHIEVNVNTIEGKLKCSSVWCKIKDIENSPALHYNWTDSDTNKLLLATLCVDSRNILFGPRWSSEVPRFASNLGFTPLVPQKAADKSPQNEFPDICSEVSPESVAPITELNPTMSSVPDAHFDWNNSGLTNPLDSYSHSSLLDLDLLASFDIHSPYYRKKSKPEKNTVAEDYELQNSLSVLNGSETKMLSPEATKILNSLPNLVVMEKQYIVFPIR</sequence>
<accession>A0AAN9TSC0</accession>
<dbReference type="Pfam" id="PF15045">
    <property type="entry name" value="Clathrin_bdg"/>
    <property type="match status" value="1"/>
</dbReference>
<organism evidence="3 4">
    <name type="scientific">Parthenolecanium corni</name>
    <dbReference type="NCBI Taxonomy" id="536013"/>
    <lineage>
        <taxon>Eukaryota</taxon>
        <taxon>Metazoa</taxon>
        <taxon>Ecdysozoa</taxon>
        <taxon>Arthropoda</taxon>
        <taxon>Hexapoda</taxon>
        <taxon>Insecta</taxon>
        <taxon>Pterygota</taxon>
        <taxon>Neoptera</taxon>
        <taxon>Paraneoptera</taxon>
        <taxon>Hemiptera</taxon>
        <taxon>Sternorrhyncha</taxon>
        <taxon>Coccoidea</taxon>
        <taxon>Coccidae</taxon>
        <taxon>Parthenolecanium</taxon>
    </lineage>
</organism>
<evidence type="ECO:0000313" key="4">
    <source>
        <dbReference type="Proteomes" id="UP001367676"/>
    </source>
</evidence>
<name>A0AAN9TSC0_9HEMI</name>
<dbReference type="GO" id="GO:0030276">
    <property type="term" value="F:clathrin binding"/>
    <property type="evidence" value="ECO:0007669"/>
    <property type="project" value="InterPro"/>
</dbReference>
<keyword evidence="4" id="KW-1185">Reference proteome</keyword>
<dbReference type="Proteomes" id="UP001367676">
    <property type="component" value="Unassembled WGS sequence"/>
</dbReference>
<dbReference type="PANTHER" id="PTHR16156:SF10">
    <property type="entry name" value="AFTIPHILIN-RELATED"/>
    <property type="match status" value="1"/>
</dbReference>
<feature type="region of interest" description="Disordered" evidence="1">
    <location>
        <begin position="1"/>
        <end position="50"/>
    </location>
</feature>
<feature type="region of interest" description="Disordered" evidence="1">
    <location>
        <begin position="95"/>
        <end position="115"/>
    </location>
</feature>
<dbReference type="InterPro" id="IPR029205">
    <property type="entry name" value="Clathrin-bd"/>
</dbReference>
<dbReference type="PANTHER" id="PTHR16156">
    <property type="entry name" value="AFTIPHILIN A-RELATED"/>
    <property type="match status" value="1"/>
</dbReference>
<reference evidence="3 4" key="1">
    <citation type="submission" date="2024-03" db="EMBL/GenBank/DDBJ databases">
        <title>Adaptation during the transition from Ophiocordyceps entomopathogen to insect associate is accompanied by gene loss and intensified selection.</title>
        <authorList>
            <person name="Ward C.M."/>
            <person name="Onetto C.A."/>
            <person name="Borneman A.R."/>
        </authorList>
    </citation>
    <scope>NUCLEOTIDE SEQUENCE [LARGE SCALE GENOMIC DNA]</scope>
    <source>
        <strain evidence="3">AWRI1</strain>
        <tissue evidence="3">Single Adult Female</tissue>
    </source>
</reference>
<dbReference type="AlphaFoldDB" id="A0AAN9TSC0"/>
<evidence type="ECO:0000259" key="2">
    <source>
        <dbReference type="Pfam" id="PF15045"/>
    </source>
</evidence>